<dbReference type="EMBL" id="NJHN03000099">
    <property type="protein sequence ID" value="KAH9415281.1"/>
    <property type="molecule type" value="Genomic_DNA"/>
</dbReference>
<keyword evidence="3" id="KW-1185">Reference proteome</keyword>
<evidence type="ECO:0000313" key="2">
    <source>
        <dbReference type="EMBL" id="KAH9415281.1"/>
    </source>
</evidence>
<evidence type="ECO:0000313" key="3">
    <source>
        <dbReference type="Proteomes" id="UP000887458"/>
    </source>
</evidence>
<sequence>MKISSKSSSWIWWMFKFAIGQPFSDTFDLQIAMEHQEQQTTANNQHEDPLLKNVHIFLA</sequence>
<reference evidence="2 3" key="2">
    <citation type="journal article" date="2022" name="Mol. Biol. Evol.">
        <title>Comparative Genomics Reveals Insights into the Divergent Evolution of Astigmatic Mites and Household Pest Adaptations.</title>
        <authorList>
            <person name="Xiong Q."/>
            <person name="Wan A.T."/>
            <person name="Liu X."/>
            <person name="Fung C.S."/>
            <person name="Xiao X."/>
            <person name="Malainual N."/>
            <person name="Hou J."/>
            <person name="Wang L."/>
            <person name="Wang M."/>
            <person name="Yang K.Y."/>
            <person name="Cui Y."/>
            <person name="Leung E.L."/>
            <person name="Nong W."/>
            <person name="Shin S.K."/>
            <person name="Au S.W."/>
            <person name="Jeong K.Y."/>
            <person name="Chew F.T."/>
            <person name="Hui J.H."/>
            <person name="Leung T.F."/>
            <person name="Tungtrongchitr A."/>
            <person name="Zhong N."/>
            <person name="Liu Z."/>
            <person name="Tsui S.K."/>
        </authorList>
    </citation>
    <scope>NUCLEOTIDE SEQUENCE [LARGE SCALE GENOMIC DNA]</scope>
    <source>
        <strain evidence="2">Derp</strain>
    </source>
</reference>
<protein>
    <submittedName>
        <fullName evidence="2">Uncharacterized protein</fullName>
    </submittedName>
</protein>
<keyword evidence="1" id="KW-0732">Signal</keyword>
<reference evidence="2 3" key="1">
    <citation type="journal article" date="2018" name="J. Allergy Clin. Immunol.">
        <title>High-quality assembly of Dermatophagoides pteronyssinus genome and transcriptome reveals a wide range of novel allergens.</title>
        <authorList>
            <person name="Liu X.Y."/>
            <person name="Yang K.Y."/>
            <person name="Wang M.Q."/>
            <person name="Kwok J.S."/>
            <person name="Zeng X."/>
            <person name="Yang Z."/>
            <person name="Xiao X.J."/>
            <person name="Lau C.P."/>
            <person name="Li Y."/>
            <person name="Huang Z.M."/>
            <person name="Ba J.G."/>
            <person name="Yim A.K."/>
            <person name="Ouyang C.Y."/>
            <person name="Ngai S.M."/>
            <person name="Chan T.F."/>
            <person name="Leung E.L."/>
            <person name="Liu L."/>
            <person name="Liu Z.G."/>
            <person name="Tsui S.K."/>
        </authorList>
    </citation>
    <scope>NUCLEOTIDE SEQUENCE [LARGE SCALE GENOMIC DNA]</scope>
    <source>
        <strain evidence="2">Derp</strain>
    </source>
</reference>
<comment type="caution">
    <text evidence="2">The sequence shown here is derived from an EMBL/GenBank/DDBJ whole genome shotgun (WGS) entry which is preliminary data.</text>
</comment>
<dbReference type="Proteomes" id="UP000887458">
    <property type="component" value="Unassembled WGS sequence"/>
</dbReference>
<proteinExistence type="predicted"/>
<accession>A0ABQ8IY88</accession>
<gene>
    <name evidence="2" type="ORF">DERP_006375</name>
</gene>
<evidence type="ECO:0000256" key="1">
    <source>
        <dbReference type="SAM" id="SignalP"/>
    </source>
</evidence>
<feature type="chain" id="PRO_5045318346" evidence="1">
    <location>
        <begin position="21"/>
        <end position="59"/>
    </location>
</feature>
<feature type="signal peptide" evidence="1">
    <location>
        <begin position="1"/>
        <end position="20"/>
    </location>
</feature>
<name>A0ABQ8IY88_DERPT</name>
<organism evidence="2 3">
    <name type="scientific">Dermatophagoides pteronyssinus</name>
    <name type="common">European house dust mite</name>
    <dbReference type="NCBI Taxonomy" id="6956"/>
    <lineage>
        <taxon>Eukaryota</taxon>
        <taxon>Metazoa</taxon>
        <taxon>Ecdysozoa</taxon>
        <taxon>Arthropoda</taxon>
        <taxon>Chelicerata</taxon>
        <taxon>Arachnida</taxon>
        <taxon>Acari</taxon>
        <taxon>Acariformes</taxon>
        <taxon>Sarcoptiformes</taxon>
        <taxon>Astigmata</taxon>
        <taxon>Psoroptidia</taxon>
        <taxon>Analgoidea</taxon>
        <taxon>Pyroglyphidae</taxon>
        <taxon>Dermatophagoidinae</taxon>
        <taxon>Dermatophagoides</taxon>
    </lineage>
</organism>